<evidence type="ECO:0000256" key="12">
    <source>
        <dbReference type="RuleBase" id="RU004334"/>
    </source>
</evidence>
<keyword evidence="10 12" id="KW-0675">Receptor</keyword>
<dbReference type="Pfam" id="PF00105">
    <property type="entry name" value="zf-C4"/>
    <property type="match status" value="1"/>
</dbReference>
<dbReference type="FunFam" id="3.30.50.10:FF:000139">
    <property type="entry name" value="Estrogen receptor beta a variant b"/>
    <property type="match status" value="1"/>
</dbReference>
<evidence type="ECO:0000256" key="2">
    <source>
        <dbReference type="ARBA" id="ARBA00022665"/>
    </source>
</evidence>
<reference evidence="17" key="2">
    <citation type="submission" date="2025-09" db="UniProtKB">
        <authorList>
            <consortium name="Ensembl"/>
        </authorList>
    </citation>
    <scope>IDENTIFICATION</scope>
</reference>
<evidence type="ECO:0000256" key="6">
    <source>
        <dbReference type="ARBA" id="ARBA00023015"/>
    </source>
</evidence>
<dbReference type="Gene3D" id="3.30.50.10">
    <property type="entry name" value="Erythroid Transcription Factor GATA-1, subunit A"/>
    <property type="match status" value="1"/>
</dbReference>
<feature type="region of interest" description="Disordered" evidence="13">
    <location>
        <begin position="10"/>
        <end position="29"/>
    </location>
</feature>
<keyword evidence="9 12" id="KW-0804">Transcription</keyword>
<sequence>MLFFLLSLLDSSSSSSPTDEAQSPASFLHSPPLSPAFPLEATPTLSPSHPEVFLPSPTSSSPSTPYSLLCGVAEPDSPTGCSSSGGSIGGSLLEVNAWPLMIPTMTVLYLQVDSILRGNYMTAMGAVGPKRLCLVCGDFASGYHYGVASCEACKAFFKRTIQGNIEYTCPVMNECEITKRRRKACQACRFRKCLQAGMMREGVRLDRVRGGRQKYKRRVETGLSSCTKAPYSHAVSSSEFTLAPSEGFQVLAHTELHLSSTSCLLGNKIISHLLLTEPTPLAANQDNSTNDSSLRTLLTLCDLMNRELLVLIDWAKEIPGFSGLSLVDQMSLLQSGWMEALLVGVAWRSQDAVGEELVFTGNLRLDEAQCRATGLADLYEALRHLTAKYRAMKLSPEEVVTLKAMALANSDADPVDCPDSVQRFQDGLHEALQDYESSRREQHRAGRLLMTLPLLRQTADRAVQAFLRLHRNRHVPLHKLLLEMLDAKA</sequence>
<dbReference type="PANTHER" id="PTHR48092">
    <property type="entry name" value="KNIRPS-RELATED PROTEIN-RELATED"/>
    <property type="match status" value="1"/>
</dbReference>
<accession>A0A3Q0QVE3</accession>
<comment type="subcellular location">
    <subcellularLocation>
        <location evidence="12">Nucleus</location>
    </subcellularLocation>
</comment>
<dbReference type="InterPro" id="IPR000536">
    <property type="entry name" value="Nucl_hrmn_rcpt_lig-bd"/>
</dbReference>
<evidence type="ECO:0000256" key="1">
    <source>
        <dbReference type="ARBA" id="ARBA00005413"/>
    </source>
</evidence>
<dbReference type="GeneTree" id="ENSGT00940000167036"/>
<dbReference type="PRINTS" id="PR00047">
    <property type="entry name" value="STROIDFINGER"/>
</dbReference>
<dbReference type="PRINTS" id="PR00398">
    <property type="entry name" value="STRDHORMONER"/>
</dbReference>
<dbReference type="GO" id="GO:0008270">
    <property type="term" value="F:zinc ion binding"/>
    <property type="evidence" value="ECO:0007669"/>
    <property type="project" value="UniProtKB-KW"/>
</dbReference>
<comment type="similarity">
    <text evidence="1">Belongs to the nuclear hormone receptor family. NR3 subfamily.</text>
</comment>
<keyword evidence="7" id="KW-0446">Lipid-binding</keyword>
<proteinExistence type="inferred from homology"/>
<organism evidence="17 18">
    <name type="scientific">Amphilophus citrinellus</name>
    <name type="common">Midas cichlid</name>
    <name type="synonym">Cichlasoma citrinellum</name>
    <dbReference type="NCBI Taxonomy" id="61819"/>
    <lineage>
        <taxon>Eukaryota</taxon>
        <taxon>Metazoa</taxon>
        <taxon>Chordata</taxon>
        <taxon>Craniata</taxon>
        <taxon>Vertebrata</taxon>
        <taxon>Euteleostomi</taxon>
        <taxon>Actinopterygii</taxon>
        <taxon>Neopterygii</taxon>
        <taxon>Teleostei</taxon>
        <taxon>Neoteleostei</taxon>
        <taxon>Acanthomorphata</taxon>
        <taxon>Ovalentaria</taxon>
        <taxon>Cichlomorphae</taxon>
        <taxon>Cichliformes</taxon>
        <taxon>Cichlidae</taxon>
        <taxon>New World cichlids</taxon>
        <taxon>Cichlasomatinae</taxon>
        <taxon>Heroini</taxon>
        <taxon>Amphilophus</taxon>
    </lineage>
</organism>
<evidence type="ECO:0000256" key="3">
    <source>
        <dbReference type="ARBA" id="ARBA00022723"/>
    </source>
</evidence>
<keyword evidence="4 12" id="KW-0863">Zinc-finger</keyword>
<keyword evidence="2" id="KW-0754">Steroid-binding</keyword>
<evidence type="ECO:0000313" key="18">
    <source>
        <dbReference type="Proteomes" id="UP000261340"/>
    </source>
</evidence>
<feature type="domain" description="NR LBD" evidence="16">
    <location>
        <begin position="261"/>
        <end position="488"/>
    </location>
</feature>
<feature type="signal peptide" evidence="14">
    <location>
        <begin position="1"/>
        <end position="15"/>
    </location>
</feature>
<dbReference type="InterPro" id="IPR001628">
    <property type="entry name" value="Znf_hrmn_rcpt"/>
</dbReference>
<dbReference type="PROSITE" id="PS51030">
    <property type="entry name" value="NUCLEAR_REC_DBD_2"/>
    <property type="match status" value="1"/>
</dbReference>
<evidence type="ECO:0000313" key="17">
    <source>
        <dbReference type="Ensembl" id="ENSACIP00000001146.1"/>
    </source>
</evidence>
<evidence type="ECO:0000256" key="11">
    <source>
        <dbReference type="ARBA" id="ARBA00023242"/>
    </source>
</evidence>
<dbReference type="Proteomes" id="UP000261340">
    <property type="component" value="Unplaced"/>
</dbReference>
<keyword evidence="3 12" id="KW-0479">Metal-binding</keyword>
<dbReference type="SMART" id="SM00430">
    <property type="entry name" value="HOLI"/>
    <property type="match status" value="1"/>
</dbReference>
<evidence type="ECO:0000256" key="5">
    <source>
        <dbReference type="ARBA" id="ARBA00022833"/>
    </source>
</evidence>
<keyword evidence="8 12" id="KW-0238">DNA-binding</keyword>
<dbReference type="GO" id="GO:0042562">
    <property type="term" value="F:hormone binding"/>
    <property type="evidence" value="ECO:0007669"/>
    <property type="project" value="UniProtKB-ARBA"/>
</dbReference>
<evidence type="ECO:0000256" key="14">
    <source>
        <dbReference type="SAM" id="SignalP"/>
    </source>
</evidence>
<evidence type="ECO:0008006" key="19">
    <source>
        <dbReference type="Google" id="ProtNLM"/>
    </source>
</evidence>
<evidence type="ECO:0000256" key="10">
    <source>
        <dbReference type="ARBA" id="ARBA00023170"/>
    </source>
</evidence>
<dbReference type="Pfam" id="PF00104">
    <property type="entry name" value="Hormone_recep"/>
    <property type="match status" value="1"/>
</dbReference>
<dbReference type="PROSITE" id="PS00031">
    <property type="entry name" value="NUCLEAR_REC_DBD_1"/>
    <property type="match status" value="1"/>
</dbReference>
<feature type="chain" id="PRO_5018591703" description="Estrogen-related receptor delta" evidence="14">
    <location>
        <begin position="16"/>
        <end position="489"/>
    </location>
</feature>
<dbReference type="CDD" id="cd07170">
    <property type="entry name" value="NR_DBD_ERR"/>
    <property type="match status" value="1"/>
</dbReference>
<evidence type="ECO:0000256" key="9">
    <source>
        <dbReference type="ARBA" id="ARBA00023163"/>
    </source>
</evidence>
<keyword evidence="14" id="KW-0732">Signal</keyword>
<name>A0A3Q0QVE3_AMPCI</name>
<dbReference type="SMART" id="SM00399">
    <property type="entry name" value="ZnF_C4"/>
    <property type="match status" value="1"/>
</dbReference>
<dbReference type="STRING" id="61819.ENSACIP00000001146"/>
<dbReference type="GO" id="GO:0005496">
    <property type="term" value="F:steroid binding"/>
    <property type="evidence" value="ECO:0007669"/>
    <property type="project" value="UniProtKB-KW"/>
</dbReference>
<dbReference type="GO" id="GO:0043565">
    <property type="term" value="F:sequence-specific DNA binding"/>
    <property type="evidence" value="ECO:0007669"/>
    <property type="project" value="InterPro"/>
</dbReference>
<dbReference type="GO" id="GO:0003700">
    <property type="term" value="F:DNA-binding transcription factor activity"/>
    <property type="evidence" value="ECO:0007669"/>
    <property type="project" value="InterPro"/>
</dbReference>
<dbReference type="InterPro" id="IPR050200">
    <property type="entry name" value="Nuclear_hormone_rcpt_NR3"/>
</dbReference>
<protein>
    <recommendedName>
        <fullName evidence="19">Estrogen-related receptor delta</fullName>
    </recommendedName>
</protein>
<dbReference type="InterPro" id="IPR001723">
    <property type="entry name" value="Nuclear_hrmn_rcpt"/>
</dbReference>
<dbReference type="SUPFAM" id="SSF57716">
    <property type="entry name" value="Glucocorticoid receptor-like (DNA-binding domain)"/>
    <property type="match status" value="1"/>
</dbReference>
<evidence type="ECO:0000259" key="15">
    <source>
        <dbReference type="PROSITE" id="PS51030"/>
    </source>
</evidence>
<keyword evidence="5 12" id="KW-0862">Zinc</keyword>
<evidence type="ECO:0000256" key="4">
    <source>
        <dbReference type="ARBA" id="ARBA00022771"/>
    </source>
</evidence>
<dbReference type="GO" id="GO:0033993">
    <property type="term" value="P:response to lipid"/>
    <property type="evidence" value="ECO:0007669"/>
    <property type="project" value="UniProtKB-ARBA"/>
</dbReference>
<keyword evidence="18" id="KW-1185">Reference proteome</keyword>
<keyword evidence="11 12" id="KW-0539">Nucleus</keyword>
<dbReference type="Gene3D" id="1.10.565.10">
    <property type="entry name" value="Retinoid X Receptor"/>
    <property type="match status" value="1"/>
</dbReference>
<evidence type="ECO:0000256" key="13">
    <source>
        <dbReference type="SAM" id="MobiDB-lite"/>
    </source>
</evidence>
<reference evidence="17" key="1">
    <citation type="submission" date="2025-08" db="UniProtKB">
        <authorList>
            <consortium name="Ensembl"/>
        </authorList>
    </citation>
    <scope>IDENTIFICATION</scope>
</reference>
<dbReference type="SUPFAM" id="SSF48508">
    <property type="entry name" value="Nuclear receptor ligand-binding domain"/>
    <property type="match status" value="1"/>
</dbReference>
<dbReference type="AlphaFoldDB" id="A0A3Q0QVE3"/>
<evidence type="ECO:0000256" key="7">
    <source>
        <dbReference type="ARBA" id="ARBA00023121"/>
    </source>
</evidence>
<dbReference type="GO" id="GO:0005634">
    <property type="term" value="C:nucleus"/>
    <property type="evidence" value="ECO:0007669"/>
    <property type="project" value="UniProtKB-SubCell"/>
</dbReference>
<feature type="domain" description="Nuclear receptor" evidence="15">
    <location>
        <begin position="130"/>
        <end position="205"/>
    </location>
</feature>
<evidence type="ECO:0000259" key="16">
    <source>
        <dbReference type="PROSITE" id="PS51843"/>
    </source>
</evidence>
<dbReference type="InterPro" id="IPR035500">
    <property type="entry name" value="NHR-like_dom_sf"/>
</dbReference>
<dbReference type="OMA" id="RYRAMKM"/>
<dbReference type="PROSITE" id="PS51843">
    <property type="entry name" value="NR_LBD"/>
    <property type="match status" value="1"/>
</dbReference>
<dbReference type="Ensembl" id="ENSACIT00000001198.1">
    <property type="protein sequence ID" value="ENSACIP00000001146.1"/>
    <property type="gene ID" value="ENSACIG00000000641.1"/>
</dbReference>
<evidence type="ECO:0000256" key="8">
    <source>
        <dbReference type="ARBA" id="ARBA00023125"/>
    </source>
</evidence>
<keyword evidence="6 12" id="KW-0805">Transcription regulation</keyword>
<dbReference type="InterPro" id="IPR013088">
    <property type="entry name" value="Znf_NHR/GATA"/>
</dbReference>